<evidence type="ECO:0000256" key="7">
    <source>
        <dbReference type="SAM" id="Phobius"/>
    </source>
</evidence>
<dbReference type="OrthoDB" id="9775513at2"/>
<keyword evidence="6" id="KW-0175">Coiled coil</keyword>
<dbReference type="PRINTS" id="PR01490">
    <property type="entry name" value="RTXTOXIND"/>
</dbReference>
<protein>
    <recommendedName>
        <fullName evidence="8">Multidrug resistance protein MdtA-like barrel-sandwich hybrid domain-containing protein</fullName>
    </recommendedName>
</protein>
<gene>
    <name evidence="9" type="ORF">A1355_03195</name>
</gene>
<evidence type="ECO:0000259" key="8">
    <source>
        <dbReference type="Pfam" id="PF25917"/>
    </source>
</evidence>
<evidence type="ECO:0000256" key="6">
    <source>
        <dbReference type="SAM" id="Coils"/>
    </source>
</evidence>
<dbReference type="EMBL" id="LUUK01000151">
    <property type="protein sequence ID" value="OAI19967.1"/>
    <property type="molecule type" value="Genomic_DNA"/>
</dbReference>
<feature type="domain" description="Multidrug resistance protein MdtA-like barrel-sandwich hybrid" evidence="8">
    <location>
        <begin position="63"/>
        <end position="279"/>
    </location>
</feature>
<feature type="transmembrane region" description="Helical" evidence="7">
    <location>
        <begin position="21"/>
        <end position="43"/>
    </location>
</feature>
<evidence type="ECO:0000256" key="3">
    <source>
        <dbReference type="ARBA" id="ARBA00022692"/>
    </source>
</evidence>
<dbReference type="InterPro" id="IPR050739">
    <property type="entry name" value="MFP"/>
</dbReference>
<keyword evidence="4 7" id="KW-1133">Transmembrane helix</keyword>
<comment type="subcellular location">
    <subcellularLocation>
        <location evidence="1">Membrane</location>
        <topology evidence="1">Single-pass membrane protein</topology>
    </subcellularLocation>
</comment>
<dbReference type="Gene3D" id="2.40.50.100">
    <property type="match status" value="1"/>
</dbReference>
<proteinExistence type="inferred from homology"/>
<dbReference type="Proteomes" id="UP000077628">
    <property type="component" value="Unassembled WGS sequence"/>
</dbReference>
<evidence type="ECO:0000256" key="2">
    <source>
        <dbReference type="ARBA" id="ARBA00009477"/>
    </source>
</evidence>
<dbReference type="PANTHER" id="PTHR30386:SF26">
    <property type="entry name" value="TRANSPORT PROTEIN COMB"/>
    <property type="match status" value="1"/>
</dbReference>
<evidence type="ECO:0000256" key="4">
    <source>
        <dbReference type="ARBA" id="ARBA00022989"/>
    </source>
</evidence>
<organism evidence="9 10">
    <name type="scientific">Methylomonas koyamae</name>
    <dbReference type="NCBI Taxonomy" id="702114"/>
    <lineage>
        <taxon>Bacteria</taxon>
        <taxon>Pseudomonadati</taxon>
        <taxon>Pseudomonadota</taxon>
        <taxon>Gammaproteobacteria</taxon>
        <taxon>Methylococcales</taxon>
        <taxon>Methylococcaceae</taxon>
        <taxon>Methylomonas</taxon>
    </lineage>
</organism>
<dbReference type="GO" id="GO:0016020">
    <property type="term" value="C:membrane"/>
    <property type="evidence" value="ECO:0007669"/>
    <property type="project" value="UniProtKB-SubCell"/>
</dbReference>
<dbReference type="AlphaFoldDB" id="A0A177NPH4"/>
<accession>A0A177NPH4</accession>
<evidence type="ECO:0000256" key="1">
    <source>
        <dbReference type="ARBA" id="ARBA00004167"/>
    </source>
</evidence>
<comment type="similarity">
    <text evidence="2">Belongs to the membrane fusion protein (MFP) (TC 8.A.1) family.</text>
</comment>
<dbReference type="InterPro" id="IPR058625">
    <property type="entry name" value="MdtA-like_BSH"/>
</dbReference>
<comment type="caution">
    <text evidence="9">The sequence shown here is derived from an EMBL/GenBank/DDBJ whole genome shotgun (WGS) entry which is preliminary data.</text>
</comment>
<reference evidence="10" key="1">
    <citation type="submission" date="2016-03" db="EMBL/GenBank/DDBJ databases">
        <authorList>
            <person name="Heylen K."/>
            <person name="De Vos P."/>
            <person name="Vekeman B."/>
        </authorList>
    </citation>
    <scope>NUCLEOTIDE SEQUENCE [LARGE SCALE GENOMIC DNA]</scope>
    <source>
        <strain evidence="10">R-45383</strain>
    </source>
</reference>
<dbReference type="PANTHER" id="PTHR30386">
    <property type="entry name" value="MEMBRANE FUSION SUBUNIT OF EMRAB-TOLC MULTIDRUG EFFLUX PUMP"/>
    <property type="match status" value="1"/>
</dbReference>
<dbReference type="InterPro" id="IPR011053">
    <property type="entry name" value="Single_hybrid_motif"/>
</dbReference>
<evidence type="ECO:0000256" key="5">
    <source>
        <dbReference type="ARBA" id="ARBA00023136"/>
    </source>
</evidence>
<dbReference type="Pfam" id="PF25917">
    <property type="entry name" value="BSH_RND"/>
    <property type="match status" value="1"/>
</dbReference>
<dbReference type="RefSeq" id="WP_064027528.1">
    <property type="nucleotide sequence ID" value="NZ_LUUK01000151.1"/>
</dbReference>
<keyword evidence="5 7" id="KW-0472">Membrane</keyword>
<sequence length="397" mass="42991">MPTRFSRTTRSLARDSARHAILVWSLAGVLLVAWLFWFCMARLTIYEISSQARLEVNRSVHPIAAPVAGKIVSIDFSLGQQVEAGQVLATLDTVSETLRLQEEQARLTALPPQIEALHKQIAALEQSRLDDQQAALAAIDSARSRQREANAAVSFAKDYERRLSELKGAGKGALIDTLRAGTEVQKLSSARSALSADIQRLQMDAQTHSHQKLAEIEELKQDAAKLSGEQATCRITIDRLREEIEKHRIRAPAAGQIGDIAPLQVGGYVAIGDKLGSVVPHSELRIVADFPPAAVIGRIKPGQAATMRLDGFPWAQFGTLAAKVSTVASEIRDNRVRVEFAPEQAANSAIVLQHGLPGSIDVVIEQLSPALLVLRKAGQLFDDGIRQPRSSAGAPES</sequence>
<keyword evidence="3 7" id="KW-0812">Transmembrane</keyword>
<evidence type="ECO:0000313" key="10">
    <source>
        <dbReference type="Proteomes" id="UP000077628"/>
    </source>
</evidence>
<feature type="coiled-coil region" evidence="6">
    <location>
        <begin position="184"/>
        <end position="229"/>
    </location>
</feature>
<name>A0A177NPH4_9GAMM</name>
<keyword evidence="10" id="KW-1185">Reference proteome</keyword>
<dbReference type="STRING" id="702114.A1355_03195"/>
<dbReference type="SUPFAM" id="SSF51230">
    <property type="entry name" value="Single hybrid motif"/>
    <property type="match status" value="1"/>
</dbReference>
<evidence type="ECO:0000313" key="9">
    <source>
        <dbReference type="EMBL" id="OAI19967.1"/>
    </source>
</evidence>